<dbReference type="AlphaFoldDB" id="A0A449AIW7"/>
<evidence type="ECO:0000313" key="2">
    <source>
        <dbReference type="EMBL" id="VEU64886.1"/>
    </source>
</evidence>
<proteinExistence type="predicted"/>
<feature type="transmembrane region" description="Helical" evidence="1">
    <location>
        <begin position="121"/>
        <end position="140"/>
    </location>
</feature>
<feature type="transmembrane region" description="Helical" evidence="1">
    <location>
        <begin position="58"/>
        <end position="82"/>
    </location>
</feature>
<dbReference type="Proteomes" id="UP000289506">
    <property type="component" value="Plasmid 13"/>
</dbReference>
<accession>A0A449AIW7</accession>
<keyword evidence="1" id="KW-1133">Transmembrane helix</keyword>
<dbReference type="EMBL" id="LR214986">
    <property type="protein sequence ID" value="VEU64886.1"/>
    <property type="molecule type" value="Genomic_DNA"/>
</dbReference>
<gene>
    <name evidence="2" type="ORF">NCTC10142_00652</name>
</gene>
<evidence type="ECO:0000313" key="3">
    <source>
        <dbReference type="Proteomes" id="UP000289506"/>
    </source>
</evidence>
<keyword evidence="1" id="KW-0812">Transmembrane</keyword>
<keyword evidence="1" id="KW-0472">Membrane</keyword>
<feature type="transmembrane region" description="Helical" evidence="1">
    <location>
        <begin position="94"/>
        <end position="115"/>
    </location>
</feature>
<keyword evidence="2" id="KW-0614">Plasmid</keyword>
<feature type="transmembrane region" description="Helical" evidence="1">
    <location>
        <begin position="12"/>
        <end position="38"/>
    </location>
</feature>
<organism evidence="2 3">
    <name type="scientific">Mycoplasmopsis cynos</name>
    <dbReference type="NCBI Taxonomy" id="171284"/>
    <lineage>
        <taxon>Bacteria</taxon>
        <taxon>Bacillati</taxon>
        <taxon>Mycoplasmatota</taxon>
        <taxon>Mycoplasmoidales</taxon>
        <taxon>Metamycoplasmataceae</taxon>
        <taxon>Mycoplasmopsis</taxon>
    </lineage>
</organism>
<dbReference type="RefSeq" id="WP_129720720.1">
    <property type="nucleotide sequence ID" value="NZ_LR214986.1"/>
</dbReference>
<geneLocation type="plasmid" evidence="2 3">
    <name>13</name>
</geneLocation>
<protein>
    <submittedName>
        <fullName evidence="2">Uncharacterized protein</fullName>
    </submittedName>
</protein>
<reference evidence="2 3" key="1">
    <citation type="submission" date="2019-01" db="EMBL/GenBank/DDBJ databases">
        <authorList>
            <consortium name="Pathogen Informatics"/>
        </authorList>
    </citation>
    <scope>NUCLEOTIDE SEQUENCE [LARGE SCALE GENOMIC DNA]</scope>
    <source>
        <strain evidence="2 3">NCTC10142</strain>
        <plasmid evidence="3">13</plasmid>
    </source>
</reference>
<evidence type="ECO:0000256" key="1">
    <source>
        <dbReference type="SAM" id="Phobius"/>
    </source>
</evidence>
<name>A0A449AIW7_9BACT</name>
<sequence>MNKDKQIKDLKNISITNIVLLLINILSLIIFSIVLGYYGAKLIFGTSNIDVLNAIYNISLAETIILFTIKVAAFILAIISTIKASAIAKENEKIKLFGLCLSFAIVEGISLLLFWIPVAGIFIGVIAPFILGIVVYSIAIHKTKEY</sequence>